<accession>A0AB39UJG5</accession>
<evidence type="ECO:0000313" key="11">
    <source>
        <dbReference type="EMBL" id="XDS50322.1"/>
    </source>
</evidence>
<feature type="transmembrane region" description="Helical" evidence="8">
    <location>
        <begin position="60"/>
        <end position="80"/>
    </location>
</feature>
<feature type="transmembrane region" description="Helical" evidence="8">
    <location>
        <begin position="92"/>
        <end position="114"/>
    </location>
</feature>
<evidence type="ECO:0000313" key="9">
    <source>
        <dbReference type="EMBL" id="XDS46122.1"/>
    </source>
</evidence>
<protein>
    <submittedName>
        <fullName evidence="10">AEC family transporter</fullName>
    </submittedName>
</protein>
<evidence type="ECO:0000256" key="1">
    <source>
        <dbReference type="ARBA" id="ARBA00004651"/>
    </source>
</evidence>
<keyword evidence="7 8" id="KW-0472">Membrane</keyword>
<evidence type="ECO:0000256" key="4">
    <source>
        <dbReference type="ARBA" id="ARBA00022475"/>
    </source>
</evidence>
<evidence type="ECO:0000256" key="8">
    <source>
        <dbReference type="SAM" id="Phobius"/>
    </source>
</evidence>
<dbReference type="EMBL" id="CP129683">
    <property type="protein sequence ID" value="XDS50322.1"/>
    <property type="molecule type" value="Genomic_DNA"/>
</dbReference>
<feature type="transmembrane region" description="Helical" evidence="8">
    <location>
        <begin position="311"/>
        <end position="332"/>
    </location>
</feature>
<feature type="transmembrane region" description="Helical" evidence="8">
    <location>
        <begin position="190"/>
        <end position="210"/>
    </location>
</feature>
<keyword evidence="6 8" id="KW-1133">Transmembrane helix</keyword>
<proteinExistence type="inferred from homology"/>
<name>A0AB39UJG5_9BIFI</name>
<dbReference type="KEGG" id="bfk:QN062_07980"/>
<dbReference type="PANTHER" id="PTHR36838:SF3">
    <property type="entry name" value="TRANSPORTER AUXIN EFFLUX CARRIER EC FAMILY"/>
    <property type="match status" value="1"/>
</dbReference>
<keyword evidence="3" id="KW-0813">Transport</keyword>
<feature type="transmembrane region" description="Helical" evidence="8">
    <location>
        <begin position="279"/>
        <end position="299"/>
    </location>
</feature>
<feature type="transmembrane region" description="Helical" evidence="8">
    <location>
        <begin position="216"/>
        <end position="240"/>
    </location>
</feature>
<keyword evidence="5 8" id="KW-0812">Transmembrane</keyword>
<comment type="similarity">
    <text evidence="2">Belongs to the auxin efflux carrier (TC 2.A.69) family.</text>
</comment>
<evidence type="ECO:0000256" key="5">
    <source>
        <dbReference type="ARBA" id="ARBA00022692"/>
    </source>
</evidence>
<evidence type="ECO:0000256" key="6">
    <source>
        <dbReference type="ARBA" id="ARBA00022989"/>
    </source>
</evidence>
<sequence length="334" mass="36601">MSGVIQALALLAVLLGGYGLKRAHVFGPKDYKVMEGVVFDFTLPGAIIYSFSTNEHHLDMLWLSLFGVISSLIPLLLIFVSTRHLQIRDRVFLMLNGCGMNVGNFCLPIITALLGQGASMSVIMFDIGNSLMMCAGMYAMTTSLLHIPQNEPVDLSHVGNDVAKLPYHRLTDPHARWLRRRANIRNVIRSFYTSVPFDTYVVMVALMIIGVRLPEWFANFFGPISNANGFCSMLMVGMLMDLPASAADIKSVFSVIGWKLLFGILLGVAAWYILPFEPLVRKAVVLVCLAPTAVFSTLFTDRVLGNAKLAGFTLASTGILSLILITTLNALIPI</sequence>
<dbReference type="GO" id="GO:0055085">
    <property type="term" value="P:transmembrane transport"/>
    <property type="evidence" value="ECO:0007669"/>
    <property type="project" value="InterPro"/>
</dbReference>
<reference evidence="10" key="1">
    <citation type="submission" date="2023-07" db="EMBL/GenBank/DDBJ databases">
        <title>Bifidobacterium aquikefiriaerophilum sp. nov. and Bifidobacterium eccum sp. nov., isolated from water kefir.</title>
        <authorList>
            <person name="Breselge S."/>
            <person name="Bellassi P."/>
            <person name="Barcenilla C."/>
            <person name="Alvarez-Ordonez A."/>
            <person name="Morelli L."/>
            <person name="Cotter P.D."/>
        </authorList>
    </citation>
    <scope>NUCLEOTIDE SEQUENCE</scope>
    <source>
        <strain evidence="11">WK012_4_13</strain>
        <strain evidence="10">WK013_4_14</strain>
        <strain evidence="9">WK048_4_13</strain>
    </source>
</reference>
<feature type="transmembrane region" description="Helical" evidence="8">
    <location>
        <begin position="252"/>
        <end position="273"/>
    </location>
</feature>
<dbReference type="EMBL" id="CP129675">
    <property type="protein sequence ID" value="XDS46122.1"/>
    <property type="molecule type" value="Genomic_DNA"/>
</dbReference>
<keyword evidence="4" id="KW-1003">Cell membrane</keyword>
<dbReference type="AlphaFoldDB" id="A0AB39UJG5"/>
<evidence type="ECO:0000256" key="3">
    <source>
        <dbReference type="ARBA" id="ARBA00022448"/>
    </source>
</evidence>
<dbReference type="Gene3D" id="1.20.1530.20">
    <property type="match status" value="1"/>
</dbReference>
<evidence type="ECO:0000256" key="7">
    <source>
        <dbReference type="ARBA" id="ARBA00023136"/>
    </source>
</evidence>
<dbReference type="InterPro" id="IPR004776">
    <property type="entry name" value="Mem_transp_PIN-like"/>
</dbReference>
<dbReference type="PANTHER" id="PTHR36838">
    <property type="entry name" value="AUXIN EFFLUX CARRIER FAMILY PROTEIN"/>
    <property type="match status" value="1"/>
</dbReference>
<organism evidence="10">
    <name type="scientific">Bifidobacterium fermentum</name>
    <dbReference type="NCBI Taxonomy" id="3059035"/>
    <lineage>
        <taxon>Bacteria</taxon>
        <taxon>Bacillati</taxon>
        <taxon>Actinomycetota</taxon>
        <taxon>Actinomycetes</taxon>
        <taxon>Bifidobacteriales</taxon>
        <taxon>Bifidobacteriaceae</taxon>
        <taxon>Bifidobacterium</taxon>
    </lineage>
</organism>
<dbReference type="Pfam" id="PF03547">
    <property type="entry name" value="Mem_trans"/>
    <property type="match status" value="1"/>
</dbReference>
<gene>
    <name evidence="11" type="ORF">QN062_07980</name>
    <name evidence="10" type="ORF">QN216_02175</name>
    <name evidence="9" type="ORF">QN217_08275</name>
</gene>
<dbReference type="RefSeq" id="WP_369341293.1">
    <property type="nucleotide sequence ID" value="NZ_CP129675.1"/>
</dbReference>
<dbReference type="GO" id="GO:0005886">
    <property type="term" value="C:plasma membrane"/>
    <property type="evidence" value="ECO:0007669"/>
    <property type="project" value="UniProtKB-SubCell"/>
</dbReference>
<dbReference type="InterPro" id="IPR038770">
    <property type="entry name" value="Na+/solute_symporter_sf"/>
</dbReference>
<dbReference type="EMBL" id="CP129682">
    <property type="protein sequence ID" value="XDS49097.1"/>
    <property type="molecule type" value="Genomic_DNA"/>
</dbReference>
<evidence type="ECO:0000256" key="2">
    <source>
        <dbReference type="ARBA" id="ARBA00010145"/>
    </source>
</evidence>
<evidence type="ECO:0000313" key="10">
    <source>
        <dbReference type="EMBL" id="XDS49097.1"/>
    </source>
</evidence>
<comment type="subcellular location">
    <subcellularLocation>
        <location evidence="1">Cell membrane</location>
        <topology evidence="1">Multi-pass membrane protein</topology>
    </subcellularLocation>
</comment>